<name>A0A4U1B328_9GAMM</name>
<evidence type="ECO:0000313" key="1">
    <source>
        <dbReference type="EMBL" id="TKB43460.1"/>
    </source>
</evidence>
<sequence length="200" mass="23701">MEKLNRQQLWSLEDYAQFRPAFRSDVMAHKKNRQLTLAEHLRLLFEDRKTIQYQIQEMLRIERIFEAKAINEELEAYNPLIPDGCNLKATMLIEYEDVEDRKVQLAKLLDIEKSVYIKVGDFDNVYPICNEDLDRQTEEKTSSVHFLRFEFTKEMISAWYRGESVVIGVEHRNFPKVHQPLPEHIKSALQADFDPPPLPH</sequence>
<accession>A0A4U1B328</accession>
<keyword evidence="2" id="KW-1185">Reference proteome</keyword>
<comment type="caution">
    <text evidence="1">The sequence shown here is derived from an EMBL/GenBank/DDBJ whole genome shotgun (WGS) entry which is preliminary data.</text>
</comment>
<dbReference type="InterPro" id="IPR021890">
    <property type="entry name" value="DUF3501"/>
</dbReference>
<dbReference type="EMBL" id="SWDB01000038">
    <property type="protein sequence ID" value="TKB43460.1"/>
    <property type="molecule type" value="Genomic_DNA"/>
</dbReference>
<proteinExistence type="predicted"/>
<dbReference type="Pfam" id="PF12007">
    <property type="entry name" value="DUF3501"/>
    <property type="match status" value="1"/>
</dbReference>
<dbReference type="RefSeq" id="WP_136737088.1">
    <property type="nucleotide sequence ID" value="NZ_SWDB01000038.1"/>
</dbReference>
<reference evidence="1 2" key="1">
    <citation type="submission" date="2019-04" db="EMBL/GenBank/DDBJ databases">
        <title>Thalassotalea guangxiensis sp. nov., isolated from sediment of the coastal wetland.</title>
        <authorList>
            <person name="Zheng S."/>
            <person name="Zhang D."/>
        </authorList>
    </citation>
    <scope>NUCLEOTIDE SEQUENCE [LARGE SCALE GENOMIC DNA]</scope>
    <source>
        <strain evidence="1 2">ZS-4</strain>
    </source>
</reference>
<protein>
    <submittedName>
        <fullName evidence="1">DUF3501 family protein</fullName>
    </submittedName>
</protein>
<organism evidence="1 2">
    <name type="scientific">Thalassotalea mangrovi</name>
    <dbReference type="NCBI Taxonomy" id="2572245"/>
    <lineage>
        <taxon>Bacteria</taxon>
        <taxon>Pseudomonadati</taxon>
        <taxon>Pseudomonadota</taxon>
        <taxon>Gammaproteobacteria</taxon>
        <taxon>Alteromonadales</taxon>
        <taxon>Colwelliaceae</taxon>
        <taxon>Thalassotalea</taxon>
    </lineage>
</organism>
<gene>
    <name evidence="1" type="ORF">E8M12_15040</name>
</gene>
<dbReference type="OrthoDB" id="9780579at2"/>
<dbReference type="Proteomes" id="UP000307999">
    <property type="component" value="Unassembled WGS sequence"/>
</dbReference>
<dbReference type="AlphaFoldDB" id="A0A4U1B328"/>
<evidence type="ECO:0000313" key="2">
    <source>
        <dbReference type="Proteomes" id="UP000307999"/>
    </source>
</evidence>